<gene>
    <name evidence="1" type="ORF">E6H01_11595</name>
</gene>
<proteinExistence type="predicted"/>
<evidence type="ECO:0000313" key="2">
    <source>
        <dbReference type="Proteomes" id="UP000319353"/>
    </source>
</evidence>
<dbReference type="AlphaFoldDB" id="A0A537KTF9"/>
<sequence length="331" mass="36597">MQLRLEFQEHPVADEVSAITAVVRPILAGILYALKRDVANEAGGHQNIKLFMLPRLRRPGDGDIGICFEYAVHDALNRQNQMVTERVADAIARCNVPGQAMGSILFGAEKNGARTLIDTAKELLTPESLLLYGTQGRPVKLRRHLETMAAAFRKPDARVALPQSISGLWKADLFTGYRDTDRWIGTTLKINRDHLEGAKGLRIGIVPAHQGESDAVTKDDGKNLVVCPLPYDRSFMQVFYQAWEVVVQFLAADAQLPREANLPRPPSRQVARYLEDRRVFSVVQVIEALEPLAQPELLRTEEAAATVVQTAAKTAETTTALMAPMPRQTGT</sequence>
<accession>A0A537KTF9</accession>
<name>A0A537KTF9_9BACT</name>
<dbReference type="EMBL" id="VBAL01000146">
    <property type="protein sequence ID" value="TMI99037.1"/>
    <property type="molecule type" value="Genomic_DNA"/>
</dbReference>
<organism evidence="1 2">
    <name type="scientific">Candidatus Segetimicrobium genomatis</name>
    <dbReference type="NCBI Taxonomy" id="2569760"/>
    <lineage>
        <taxon>Bacteria</taxon>
        <taxon>Bacillati</taxon>
        <taxon>Candidatus Sysuimicrobiota</taxon>
        <taxon>Candidatus Sysuimicrobiia</taxon>
        <taxon>Candidatus Sysuimicrobiales</taxon>
        <taxon>Candidatus Segetimicrobiaceae</taxon>
        <taxon>Candidatus Segetimicrobium</taxon>
    </lineage>
</organism>
<reference evidence="1 2" key="1">
    <citation type="journal article" date="2019" name="Nat. Microbiol.">
        <title>Mediterranean grassland soil C-N compound turnover is dependent on rainfall and depth, and is mediated by genomically divergent microorganisms.</title>
        <authorList>
            <person name="Diamond S."/>
            <person name="Andeer P.F."/>
            <person name="Li Z."/>
            <person name="Crits-Christoph A."/>
            <person name="Burstein D."/>
            <person name="Anantharaman K."/>
            <person name="Lane K.R."/>
            <person name="Thomas B.C."/>
            <person name="Pan C."/>
            <person name="Northen T.R."/>
            <person name="Banfield J.F."/>
        </authorList>
    </citation>
    <scope>NUCLEOTIDE SEQUENCE [LARGE SCALE GENOMIC DNA]</scope>
    <source>
        <strain evidence="1">NP_4</strain>
    </source>
</reference>
<dbReference type="Proteomes" id="UP000319353">
    <property type="component" value="Unassembled WGS sequence"/>
</dbReference>
<evidence type="ECO:0000313" key="1">
    <source>
        <dbReference type="EMBL" id="TMI99037.1"/>
    </source>
</evidence>
<comment type="caution">
    <text evidence="1">The sequence shown here is derived from an EMBL/GenBank/DDBJ whole genome shotgun (WGS) entry which is preliminary data.</text>
</comment>
<protein>
    <submittedName>
        <fullName evidence="1">Uncharacterized protein</fullName>
    </submittedName>
</protein>